<dbReference type="PANTHER" id="PTHR15863">
    <property type="entry name" value="MRN COMPLEX-INTERACTING PROTEIN"/>
    <property type="match status" value="1"/>
</dbReference>
<dbReference type="GO" id="GO:0005634">
    <property type="term" value="C:nucleus"/>
    <property type="evidence" value="ECO:0007669"/>
    <property type="project" value="TreeGrafter"/>
</dbReference>
<evidence type="ECO:0000313" key="4">
    <source>
        <dbReference type="Proteomes" id="UP000825935"/>
    </source>
</evidence>
<evidence type="ECO:0000259" key="2">
    <source>
        <dbReference type="Pfam" id="PF15749"/>
    </source>
</evidence>
<dbReference type="GO" id="GO:0007095">
    <property type="term" value="P:mitotic G2 DNA damage checkpoint signaling"/>
    <property type="evidence" value="ECO:0007669"/>
    <property type="project" value="TreeGrafter"/>
</dbReference>
<proteinExistence type="predicted"/>
<evidence type="ECO:0000256" key="1">
    <source>
        <dbReference type="SAM" id="MobiDB-lite"/>
    </source>
</evidence>
<dbReference type="InterPro" id="IPR032739">
    <property type="entry name" value="MRNIP"/>
</dbReference>
<feature type="region of interest" description="Disordered" evidence="1">
    <location>
        <begin position="150"/>
        <end position="192"/>
    </location>
</feature>
<dbReference type="InterPro" id="IPR049472">
    <property type="entry name" value="MRNIP_N"/>
</dbReference>
<accession>A0A8T2T603</accession>
<dbReference type="OrthoDB" id="5960226at2759"/>
<comment type="caution">
    <text evidence="3">The sequence shown here is derived from an EMBL/GenBank/DDBJ whole genome shotgun (WGS) entry which is preliminary data.</text>
</comment>
<organism evidence="3 4">
    <name type="scientific">Ceratopteris richardii</name>
    <name type="common">Triangle waterfern</name>
    <dbReference type="NCBI Taxonomy" id="49495"/>
    <lineage>
        <taxon>Eukaryota</taxon>
        <taxon>Viridiplantae</taxon>
        <taxon>Streptophyta</taxon>
        <taxon>Embryophyta</taxon>
        <taxon>Tracheophyta</taxon>
        <taxon>Polypodiopsida</taxon>
        <taxon>Polypodiidae</taxon>
        <taxon>Polypodiales</taxon>
        <taxon>Pteridineae</taxon>
        <taxon>Pteridaceae</taxon>
        <taxon>Parkerioideae</taxon>
        <taxon>Ceratopteris</taxon>
    </lineage>
</organism>
<dbReference type="Proteomes" id="UP000825935">
    <property type="component" value="Chromosome 14"/>
</dbReference>
<dbReference type="PANTHER" id="PTHR15863:SF2">
    <property type="entry name" value="MRN COMPLEX-INTERACTING PROTEIN"/>
    <property type="match status" value="1"/>
</dbReference>
<evidence type="ECO:0000313" key="3">
    <source>
        <dbReference type="EMBL" id="KAH7414920.1"/>
    </source>
</evidence>
<name>A0A8T2T603_CERRI</name>
<dbReference type="EMBL" id="CM035419">
    <property type="protein sequence ID" value="KAH7414920.1"/>
    <property type="molecule type" value="Genomic_DNA"/>
</dbReference>
<reference evidence="3" key="1">
    <citation type="submission" date="2021-08" db="EMBL/GenBank/DDBJ databases">
        <title>WGS assembly of Ceratopteris richardii.</title>
        <authorList>
            <person name="Marchant D.B."/>
            <person name="Chen G."/>
            <person name="Jenkins J."/>
            <person name="Shu S."/>
            <person name="Leebens-Mack J."/>
            <person name="Grimwood J."/>
            <person name="Schmutz J."/>
            <person name="Soltis P."/>
            <person name="Soltis D."/>
            <person name="Chen Z.-H."/>
        </authorList>
    </citation>
    <scope>NUCLEOTIDE SEQUENCE</scope>
    <source>
        <strain evidence="3">Whitten #5841</strain>
        <tissue evidence="3">Leaf</tissue>
    </source>
</reference>
<dbReference type="AlphaFoldDB" id="A0A8T2T603"/>
<gene>
    <name evidence="3" type="ORF">KP509_14G018100</name>
</gene>
<feature type="domain" description="MRN complex-interacting protein N-terminal" evidence="2">
    <location>
        <begin position="7"/>
        <end position="121"/>
    </location>
</feature>
<dbReference type="Pfam" id="PF15749">
    <property type="entry name" value="MRNIP"/>
    <property type="match status" value="1"/>
</dbReference>
<protein>
    <recommendedName>
        <fullName evidence="2">MRN complex-interacting protein N-terminal domain-containing protein</fullName>
    </recommendedName>
</protein>
<dbReference type="GO" id="GO:0003682">
    <property type="term" value="F:chromatin binding"/>
    <property type="evidence" value="ECO:0007669"/>
    <property type="project" value="TreeGrafter"/>
</dbReference>
<keyword evidence="4" id="KW-1185">Reference proteome</keyword>
<feature type="region of interest" description="Disordered" evidence="1">
    <location>
        <begin position="315"/>
        <end position="347"/>
    </location>
</feature>
<sequence>MPAFLALQCYNCNMMQVKQEKKSSNKWVCSLCNENQSVRKVYASSMAARDIRMFVQEYNLSRNSARDHALADIALNEGVQNDANPFHDDGFHDVHGQLHSGVHFNESNQSSAYLNSKWSEYLTQGEINYGEVAGESEEDLNLVTTVPETYSKKSKRRNSSARAYAQQRQERKRPANSKRFFENVNPSPHCPRKENTLSHFWRQKSSLVQQAPDSANSQNAEMLSTCEMLERPVEDLPLQTRADLFKGNASLHRTNLGNALVQERKFLSDTDEPSSRYRDRLHENGQGACASAKEQKHVSKWSAYLDADEVTLGEGEMQSSGLAAKWGTTEGADEGSKPPTGGSSIWSLRATSNSKYIGNTVMTNLDELNLSREGTD</sequence>